<protein>
    <submittedName>
        <fullName evidence="10">Undecaprenyl-phosphate glucose phosphotransferase</fullName>
    </submittedName>
</protein>
<dbReference type="PANTHER" id="PTHR30576">
    <property type="entry name" value="COLANIC BIOSYNTHESIS UDP-GLUCOSE LIPID CARRIER TRANSFERASE"/>
    <property type="match status" value="1"/>
</dbReference>
<dbReference type="Pfam" id="PF02397">
    <property type="entry name" value="Bac_transf"/>
    <property type="match status" value="1"/>
</dbReference>
<evidence type="ECO:0000256" key="6">
    <source>
        <dbReference type="ARBA" id="ARBA00023136"/>
    </source>
</evidence>
<dbReference type="GO" id="GO:0016780">
    <property type="term" value="F:phosphotransferase activity, for other substituted phosphate groups"/>
    <property type="evidence" value="ECO:0007669"/>
    <property type="project" value="TreeGrafter"/>
</dbReference>
<name>A0A7X0JKG4_9HYPH</name>
<feature type="transmembrane region" description="Helical" evidence="8">
    <location>
        <begin position="123"/>
        <end position="145"/>
    </location>
</feature>
<dbReference type="PANTHER" id="PTHR30576:SF0">
    <property type="entry name" value="UNDECAPRENYL-PHOSPHATE N-ACETYLGALACTOSAMINYL 1-PHOSPHATE TRANSFERASE-RELATED"/>
    <property type="match status" value="1"/>
</dbReference>
<keyword evidence="7" id="KW-0270">Exopolysaccharide synthesis</keyword>
<dbReference type="InterPro" id="IPR003362">
    <property type="entry name" value="Bact_transf"/>
</dbReference>
<evidence type="ECO:0000313" key="10">
    <source>
        <dbReference type="EMBL" id="MBB6509294.1"/>
    </source>
</evidence>
<evidence type="ECO:0000313" key="11">
    <source>
        <dbReference type="Proteomes" id="UP000585437"/>
    </source>
</evidence>
<dbReference type="InterPro" id="IPR017475">
    <property type="entry name" value="EPS_sugar_tfrase"/>
</dbReference>
<dbReference type="InterPro" id="IPR036291">
    <property type="entry name" value="NAD(P)-bd_dom_sf"/>
</dbReference>
<dbReference type="RefSeq" id="WP_184654903.1">
    <property type="nucleotide sequence ID" value="NZ_JACHBU010000004.1"/>
</dbReference>
<evidence type="ECO:0000256" key="3">
    <source>
        <dbReference type="ARBA" id="ARBA00022679"/>
    </source>
</evidence>
<comment type="subcellular location">
    <subcellularLocation>
        <location evidence="1">Membrane</location>
        <topology evidence="1">Multi-pass membrane protein</topology>
    </subcellularLocation>
</comment>
<evidence type="ECO:0000256" key="7">
    <source>
        <dbReference type="ARBA" id="ARBA00023169"/>
    </source>
</evidence>
<evidence type="ECO:0000256" key="8">
    <source>
        <dbReference type="SAM" id="Phobius"/>
    </source>
</evidence>
<feature type="transmembrane region" description="Helical" evidence="8">
    <location>
        <begin position="54"/>
        <end position="78"/>
    </location>
</feature>
<keyword evidence="11" id="KW-1185">Reference proteome</keyword>
<keyword evidence="6 8" id="KW-0472">Membrane</keyword>
<dbReference type="AlphaFoldDB" id="A0A7X0JKG4"/>
<comment type="similarity">
    <text evidence="2">Belongs to the bacterial sugar transferase family.</text>
</comment>
<feature type="transmembrane region" description="Helical" evidence="8">
    <location>
        <begin position="151"/>
        <end position="173"/>
    </location>
</feature>
<feature type="domain" description="Bacterial sugar transferase" evidence="9">
    <location>
        <begin position="318"/>
        <end position="506"/>
    </location>
</feature>
<dbReference type="GO" id="GO:0016020">
    <property type="term" value="C:membrane"/>
    <property type="evidence" value="ECO:0007669"/>
    <property type="project" value="UniProtKB-SubCell"/>
</dbReference>
<dbReference type="Proteomes" id="UP000585437">
    <property type="component" value="Unassembled WGS sequence"/>
</dbReference>
<evidence type="ECO:0000256" key="1">
    <source>
        <dbReference type="ARBA" id="ARBA00004141"/>
    </source>
</evidence>
<dbReference type="EMBL" id="JACHBU010000004">
    <property type="protein sequence ID" value="MBB6509294.1"/>
    <property type="molecule type" value="Genomic_DNA"/>
</dbReference>
<gene>
    <name evidence="10" type="ORF">F4695_002651</name>
</gene>
<dbReference type="Pfam" id="PF13727">
    <property type="entry name" value="CoA_binding_3"/>
    <property type="match status" value="1"/>
</dbReference>
<dbReference type="GO" id="GO:0000271">
    <property type="term" value="P:polysaccharide biosynthetic process"/>
    <property type="evidence" value="ECO:0007669"/>
    <property type="project" value="UniProtKB-KW"/>
</dbReference>
<dbReference type="NCBIfam" id="TIGR03025">
    <property type="entry name" value="EPS_sugtrans"/>
    <property type="match status" value="1"/>
</dbReference>
<evidence type="ECO:0000256" key="4">
    <source>
        <dbReference type="ARBA" id="ARBA00022692"/>
    </source>
</evidence>
<dbReference type="Gene3D" id="3.40.50.720">
    <property type="entry name" value="NAD(P)-binding Rossmann-like Domain"/>
    <property type="match status" value="1"/>
</dbReference>
<proteinExistence type="inferred from homology"/>
<sequence length="512" mass="57369">MSPLNKPDEFDVESLRRKVSEMRASEEKEAGAVLNPFARQIAQQFRETSYSPSLLVGLIRLTEFAAILIVGLIVDLIYGATEMSLSRLVIITFGSAITLLLLQIADTYQVPSLRSANRTLKRVLITWAFGFVLTNLALSFAAGGWVPVTGLIVWFSVSCVVLAAERQAIALGIRHWARNGVMERRAVIVGGGEPAKQLVRALERQSDNDIRICGIFDDRNSDRSPSVVAGYPKLGTFAELVEFSRLARIDMLIIALPASAEQRILQLLRKLWVLPVDIRLAAHANRLRFRPRAYSHVGTVPMFDIFDKPIRDWDSVAKRIFDIVFAVFAIACLWPVMLAAGIAVKLSSKGPMLFRQKRHGFNNEIINVLKFRSMYTSMSDQTAIRAVTKGDPRVTPVGRFLRKSSIDELPQLFNVLKGELSLVGPRPHAVSAQTGERRYVDVVEGYFARHRVKPGVTGWAQINGLRGELDSDEKIRARTAHDLDYIENWSILFDLKILFLTPIRLLNTDNAY</sequence>
<keyword evidence="4 8" id="KW-0812">Transmembrane</keyword>
<keyword evidence="5 8" id="KW-1133">Transmembrane helix</keyword>
<evidence type="ECO:0000256" key="2">
    <source>
        <dbReference type="ARBA" id="ARBA00006464"/>
    </source>
</evidence>
<evidence type="ECO:0000256" key="5">
    <source>
        <dbReference type="ARBA" id="ARBA00022989"/>
    </source>
</evidence>
<feature type="transmembrane region" description="Helical" evidence="8">
    <location>
        <begin position="84"/>
        <end position="102"/>
    </location>
</feature>
<accession>A0A7X0JKG4</accession>
<feature type="transmembrane region" description="Helical" evidence="8">
    <location>
        <begin position="320"/>
        <end position="344"/>
    </location>
</feature>
<comment type="caution">
    <text evidence="10">The sequence shown here is derived from an EMBL/GenBank/DDBJ whole genome shotgun (WGS) entry which is preliminary data.</text>
</comment>
<evidence type="ECO:0000259" key="9">
    <source>
        <dbReference type="Pfam" id="PF02397"/>
    </source>
</evidence>
<dbReference type="NCBIfam" id="TIGR03023">
    <property type="entry name" value="WcaJ_sugtrans"/>
    <property type="match status" value="1"/>
</dbReference>
<dbReference type="SUPFAM" id="SSF51735">
    <property type="entry name" value="NAD(P)-binding Rossmann-fold domains"/>
    <property type="match status" value="1"/>
</dbReference>
<dbReference type="InterPro" id="IPR017473">
    <property type="entry name" value="Undecaprenyl-P_gluc_Ptfrase"/>
</dbReference>
<reference evidence="10 11" key="1">
    <citation type="submission" date="2020-08" db="EMBL/GenBank/DDBJ databases">
        <title>The Agave Microbiome: Exploring the role of microbial communities in plant adaptations to desert environments.</title>
        <authorList>
            <person name="Partida-Martinez L.P."/>
        </authorList>
    </citation>
    <scope>NUCLEOTIDE SEQUENCE [LARGE SCALE GENOMIC DNA]</scope>
    <source>
        <strain evidence="10 11">AS3.12</strain>
    </source>
</reference>
<organism evidence="10 11">
    <name type="scientific">Rhizobium soli</name>
    <dbReference type="NCBI Taxonomy" id="424798"/>
    <lineage>
        <taxon>Bacteria</taxon>
        <taxon>Pseudomonadati</taxon>
        <taxon>Pseudomonadota</taxon>
        <taxon>Alphaproteobacteria</taxon>
        <taxon>Hyphomicrobiales</taxon>
        <taxon>Rhizobiaceae</taxon>
        <taxon>Rhizobium/Agrobacterium group</taxon>
        <taxon>Rhizobium</taxon>
    </lineage>
</organism>
<keyword evidence="3 10" id="KW-0808">Transferase</keyword>